<keyword evidence="2" id="KW-1003">Cell membrane</keyword>
<evidence type="ECO:0000256" key="5">
    <source>
        <dbReference type="ARBA" id="ARBA00023040"/>
    </source>
</evidence>
<dbReference type="Proteomes" id="UP000295070">
    <property type="component" value="Chromosome 24"/>
</dbReference>
<keyword evidence="3 11" id="KW-0812">Transmembrane</keyword>
<accession>A0A484BYM3</accession>
<dbReference type="STRING" id="8167.A0A484BYM3"/>
<feature type="region of interest" description="Disordered" evidence="12">
    <location>
        <begin position="366"/>
        <end position="390"/>
    </location>
</feature>
<comment type="similarity">
    <text evidence="11">Belongs to the G-protein coupled receptor 1 family.</text>
</comment>
<dbReference type="AlphaFoldDB" id="A0A484BYM3"/>
<dbReference type="InterPro" id="IPR000276">
    <property type="entry name" value="GPCR_Rhodpsn"/>
</dbReference>
<keyword evidence="6 13" id="KW-0472">Membrane</keyword>
<dbReference type="GO" id="GO:0015026">
    <property type="term" value="F:coreceptor activity"/>
    <property type="evidence" value="ECO:0007669"/>
    <property type="project" value="InterPro"/>
</dbReference>
<dbReference type="GO" id="GO:0001525">
    <property type="term" value="P:angiogenesis"/>
    <property type="evidence" value="ECO:0007669"/>
    <property type="project" value="InterPro"/>
</dbReference>
<dbReference type="GO" id="GO:0006935">
    <property type="term" value="P:chemotaxis"/>
    <property type="evidence" value="ECO:0007669"/>
    <property type="project" value="InterPro"/>
</dbReference>
<dbReference type="PANTHER" id="PTHR24226:SF5">
    <property type="entry name" value="CHEMOKINE (C-X-C MOTIF) RECEPTOR 7"/>
    <property type="match status" value="1"/>
</dbReference>
<dbReference type="Gene3D" id="1.20.1070.10">
    <property type="entry name" value="Rhodopsin 7-helix transmembrane proteins"/>
    <property type="match status" value="1"/>
</dbReference>
<evidence type="ECO:0000256" key="13">
    <source>
        <dbReference type="SAM" id="Phobius"/>
    </source>
</evidence>
<proteinExistence type="inferred from homology"/>
<feature type="transmembrane region" description="Helical" evidence="13">
    <location>
        <begin position="92"/>
        <end position="111"/>
    </location>
</feature>
<feature type="transmembrane region" description="Helical" evidence="13">
    <location>
        <begin position="267"/>
        <end position="295"/>
    </location>
</feature>
<keyword evidence="4 13" id="KW-1133">Transmembrane helix</keyword>
<dbReference type="PROSITE" id="PS00237">
    <property type="entry name" value="G_PROTEIN_RECEP_F1_1"/>
    <property type="match status" value="1"/>
</dbReference>
<feature type="compositionally biased region" description="Basic and acidic residues" evidence="12">
    <location>
        <begin position="381"/>
        <end position="390"/>
    </location>
</feature>
<name>A0A484BYM3_PERFV</name>
<gene>
    <name evidence="15" type="ORF">EPR50_G00235280</name>
</gene>
<evidence type="ECO:0000313" key="16">
    <source>
        <dbReference type="Proteomes" id="UP000295070"/>
    </source>
</evidence>
<keyword evidence="5 11" id="KW-0297">G-protein coupled receptor</keyword>
<dbReference type="Pfam" id="PF00001">
    <property type="entry name" value="7tm_1"/>
    <property type="match status" value="1"/>
</dbReference>
<evidence type="ECO:0000313" key="15">
    <source>
        <dbReference type="EMBL" id="TDG96025.1"/>
    </source>
</evidence>
<evidence type="ECO:0000256" key="10">
    <source>
        <dbReference type="ARBA" id="ARBA00023224"/>
    </source>
</evidence>
<dbReference type="GO" id="GO:0005886">
    <property type="term" value="C:plasma membrane"/>
    <property type="evidence" value="ECO:0007669"/>
    <property type="project" value="UniProtKB-SubCell"/>
</dbReference>
<dbReference type="GO" id="GO:0019956">
    <property type="term" value="F:chemokine binding"/>
    <property type="evidence" value="ECO:0007669"/>
    <property type="project" value="InterPro"/>
</dbReference>
<dbReference type="PANTHER" id="PTHR24226">
    <property type="entry name" value="G-PROTEIN COUPLED RECEPTOR 182 AND ESTROGEN RECEPTOR 1"/>
    <property type="match status" value="1"/>
</dbReference>
<feature type="transmembrane region" description="Helical" evidence="13">
    <location>
        <begin position="59"/>
        <end position="80"/>
    </location>
</feature>
<keyword evidence="10 11" id="KW-0807">Transducer</keyword>
<feature type="transmembrane region" description="Helical" evidence="13">
    <location>
        <begin position="222"/>
        <end position="247"/>
    </location>
</feature>
<comment type="caution">
    <text evidence="15">The sequence shown here is derived from an EMBL/GenBank/DDBJ whole genome shotgun (WGS) entry which is preliminary data.</text>
</comment>
<dbReference type="InterPro" id="IPR047143">
    <property type="entry name" value="GPER1-like"/>
</dbReference>
<keyword evidence="7" id="KW-1015">Disulfide bond</keyword>
<evidence type="ECO:0000256" key="6">
    <source>
        <dbReference type="ARBA" id="ARBA00023136"/>
    </source>
</evidence>
<comment type="subcellular location">
    <subcellularLocation>
        <location evidence="1">Cell membrane</location>
        <topology evidence="1">Multi-pass membrane protein</topology>
    </subcellularLocation>
</comment>
<evidence type="ECO:0000256" key="8">
    <source>
        <dbReference type="ARBA" id="ARBA00023170"/>
    </source>
</evidence>
<reference evidence="15 16" key="1">
    <citation type="submission" date="2019-01" db="EMBL/GenBank/DDBJ databases">
        <title>A chromosome-scale genome assembly of the yellow perch, Perca flavescens.</title>
        <authorList>
            <person name="Feron R."/>
            <person name="Morvezen R."/>
            <person name="Bestin A."/>
            <person name="Haffray P."/>
            <person name="Klopp C."/>
            <person name="Zahm M."/>
            <person name="Cabau C."/>
            <person name="Roques C."/>
            <person name="Donnadieu C."/>
            <person name="Bouchez O."/>
            <person name="Christie M."/>
            <person name="Larson W."/>
            <person name="Guiguen Y."/>
        </authorList>
    </citation>
    <scope>NUCLEOTIDE SEQUENCE [LARGE SCALE GENOMIC DNA]</scope>
    <source>
        <strain evidence="15">YP-PL-M2</strain>
        <tissue evidence="15">Blood</tissue>
    </source>
</reference>
<evidence type="ECO:0000256" key="3">
    <source>
        <dbReference type="ARBA" id="ARBA00022692"/>
    </source>
</evidence>
<evidence type="ECO:0000259" key="14">
    <source>
        <dbReference type="PROSITE" id="PS50262"/>
    </source>
</evidence>
<evidence type="ECO:0000256" key="9">
    <source>
        <dbReference type="ARBA" id="ARBA00023180"/>
    </source>
</evidence>
<keyword evidence="8 11" id="KW-0675">Receptor</keyword>
<evidence type="ECO:0000256" key="4">
    <source>
        <dbReference type="ARBA" id="ARBA00022989"/>
    </source>
</evidence>
<dbReference type="SUPFAM" id="SSF81321">
    <property type="entry name" value="Family A G protein-coupled receptor-like"/>
    <property type="match status" value="1"/>
</dbReference>
<feature type="domain" description="G-protein coupled receptors family 1 profile" evidence="14">
    <location>
        <begin position="71"/>
        <end position="327"/>
    </location>
</feature>
<feature type="transmembrane region" description="Helical" evidence="13">
    <location>
        <begin position="307"/>
        <end position="330"/>
    </location>
</feature>
<dbReference type="InterPro" id="IPR001416">
    <property type="entry name" value="ACKR3"/>
</dbReference>
<dbReference type="PRINTS" id="PR00237">
    <property type="entry name" value="GPCRRHODOPSN"/>
</dbReference>
<dbReference type="GO" id="GO:0004930">
    <property type="term" value="F:G protein-coupled receptor activity"/>
    <property type="evidence" value="ECO:0007669"/>
    <property type="project" value="UniProtKB-KW"/>
</dbReference>
<evidence type="ECO:0000256" key="12">
    <source>
        <dbReference type="SAM" id="MobiDB-lite"/>
    </source>
</evidence>
<evidence type="ECO:0000256" key="1">
    <source>
        <dbReference type="ARBA" id="ARBA00004651"/>
    </source>
</evidence>
<feature type="transmembrane region" description="Helical" evidence="13">
    <location>
        <begin position="131"/>
        <end position="150"/>
    </location>
</feature>
<dbReference type="EMBL" id="SCKG01000024">
    <property type="protein sequence ID" value="TDG96025.1"/>
    <property type="molecule type" value="Genomic_DNA"/>
</dbReference>
<sequence length="390" mass="42305">MSLSASDLTELMELWEELNLTAADHGNLSRVETLLCSGGGGSGSAPAVGHGAFLRVLSVLYAFIFLVGLAANAPVVWVNLRRDGARYETHLYVLNLAVADLCVVATLPVWVTSLLLGGRWPFGDAACKLTHLVFSVNLFGSIFFLACMSVDRYLSVALLGDSPDSRRGRKAARRLTCALVWLLALAASVPDTYFLQAAKSSHHDGAVCRAVYPQDNPREWMAAVQLSFTALGFAVPFPVIAVSYALLAAAIPPGSDRERSVSRRIVLTYIVVFVACWLPFHAVLLLDTLTLLGAVPFSCRLEGFLDVALHLTQCLSLLHCCINPVLYSFLNRSYRYHLMKAFLFKYSTKTGLARLLLPGEPASDTEYSAAAATDASVNEGAELKDERGRS</sequence>
<dbReference type="FunFam" id="1.20.1070.10:FF:000141">
    <property type="entry name" value="atypical chemokine receptor 3"/>
    <property type="match status" value="1"/>
</dbReference>
<dbReference type="GO" id="GO:0001570">
    <property type="term" value="P:vasculogenesis"/>
    <property type="evidence" value="ECO:0007669"/>
    <property type="project" value="InterPro"/>
</dbReference>
<dbReference type="PROSITE" id="PS50262">
    <property type="entry name" value="G_PROTEIN_RECEP_F1_2"/>
    <property type="match status" value="1"/>
</dbReference>
<dbReference type="InterPro" id="IPR017452">
    <property type="entry name" value="GPCR_Rhodpsn_7TM"/>
</dbReference>
<keyword evidence="9" id="KW-0325">Glycoprotein</keyword>
<feature type="transmembrane region" description="Helical" evidence="13">
    <location>
        <begin position="171"/>
        <end position="189"/>
    </location>
</feature>
<evidence type="ECO:0000256" key="2">
    <source>
        <dbReference type="ARBA" id="ARBA00022475"/>
    </source>
</evidence>
<dbReference type="PRINTS" id="PR00646">
    <property type="entry name" value="RDC1ORPHANR"/>
</dbReference>
<keyword evidence="16" id="KW-1185">Reference proteome</keyword>
<protein>
    <recommendedName>
        <fullName evidence="14">G-protein coupled receptors family 1 profile domain-containing protein</fullName>
    </recommendedName>
</protein>
<evidence type="ECO:0000256" key="11">
    <source>
        <dbReference type="RuleBase" id="RU000688"/>
    </source>
</evidence>
<evidence type="ECO:0000256" key="7">
    <source>
        <dbReference type="ARBA" id="ARBA00023157"/>
    </source>
</evidence>
<organism evidence="15 16">
    <name type="scientific">Perca flavescens</name>
    <name type="common">American yellow perch</name>
    <name type="synonym">Morone flavescens</name>
    <dbReference type="NCBI Taxonomy" id="8167"/>
    <lineage>
        <taxon>Eukaryota</taxon>
        <taxon>Metazoa</taxon>
        <taxon>Chordata</taxon>
        <taxon>Craniata</taxon>
        <taxon>Vertebrata</taxon>
        <taxon>Euteleostomi</taxon>
        <taxon>Actinopterygii</taxon>
        <taxon>Neopterygii</taxon>
        <taxon>Teleostei</taxon>
        <taxon>Neoteleostei</taxon>
        <taxon>Acanthomorphata</taxon>
        <taxon>Eupercaria</taxon>
        <taxon>Perciformes</taxon>
        <taxon>Percoidei</taxon>
        <taxon>Percidae</taxon>
        <taxon>Percinae</taxon>
        <taxon>Perca</taxon>
    </lineage>
</organism>